<dbReference type="EC" id="2.7.13.3" evidence="2"/>
<dbReference type="Proteomes" id="UP000245647">
    <property type="component" value="Unassembled WGS sequence"/>
</dbReference>
<evidence type="ECO:0000256" key="1">
    <source>
        <dbReference type="ARBA" id="ARBA00000085"/>
    </source>
</evidence>
<dbReference type="SMART" id="SM00388">
    <property type="entry name" value="HisKA"/>
    <property type="match status" value="1"/>
</dbReference>
<dbReference type="Gene3D" id="3.30.565.10">
    <property type="entry name" value="Histidine kinase-like ATPase, C-terminal domain"/>
    <property type="match status" value="1"/>
</dbReference>
<keyword evidence="12" id="KW-1185">Reference proteome</keyword>
<dbReference type="SMART" id="SM00387">
    <property type="entry name" value="HATPase_c"/>
    <property type="match status" value="1"/>
</dbReference>
<keyword evidence="4" id="KW-0808">Transferase</keyword>
<evidence type="ECO:0000256" key="7">
    <source>
        <dbReference type="PROSITE-ProRule" id="PRU00169"/>
    </source>
</evidence>
<keyword evidence="3 7" id="KW-0597">Phosphoprotein</keyword>
<dbReference type="CDD" id="cd00082">
    <property type="entry name" value="HisKA"/>
    <property type="match status" value="1"/>
</dbReference>
<reference evidence="11 12" key="1">
    <citation type="submission" date="2018-04" db="EMBL/GenBank/DDBJ databases">
        <title>Pedobacter chongqingensis sp. nov., isolated from a rottenly hemp rope.</title>
        <authorList>
            <person name="Cai Y."/>
        </authorList>
    </citation>
    <scope>NUCLEOTIDE SEQUENCE [LARGE SCALE GENOMIC DNA]</scope>
    <source>
        <strain evidence="11 12">FJ4-8</strain>
    </source>
</reference>
<evidence type="ECO:0000256" key="3">
    <source>
        <dbReference type="ARBA" id="ARBA00022553"/>
    </source>
</evidence>
<dbReference type="Pfam" id="PF00072">
    <property type="entry name" value="Response_reg"/>
    <property type="match status" value="1"/>
</dbReference>
<evidence type="ECO:0000256" key="8">
    <source>
        <dbReference type="SAM" id="Coils"/>
    </source>
</evidence>
<comment type="catalytic activity">
    <reaction evidence="1">
        <text>ATP + protein L-histidine = ADP + protein N-phospho-L-histidine.</text>
        <dbReference type="EC" id="2.7.13.3"/>
    </reaction>
</comment>
<dbReference type="PANTHER" id="PTHR43547:SF2">
    <property type="entry name" value="HYBRID SIGNAL TRANSDUCTION HISTIDINE KINASE C"/>
    <property type="match status" value="1"/>
</dbReference>
<dbReference type="InterPro" id="IPR036890">
    <property type="entry name" value="HATPase_C_sf"/>
</dbReference>
<evidence type="ECO:0000256" key="5">
    <source>
        <dbReference type="ARBA" id="ARBA00022777"/>
    </source>
</evidence>
<dbReference type="SMART" id="SM00448">
    <property type="entry name" value="REC"/>
    <property type="match status" value="1"/>
</dbReference>
<keyword evidence="6" id="KW-0902">Two-component regulatory system</keyword>
<evidence type="ECO:0000259" key="9">
    <source>
        <dbReference type="PROSITE" id="PS50109"/>
    </source>
</evidence>
<feature type="domain" description="Response regulatory" evidence="10">
    <location>
        <begin position="1"/>
        <end position="118"/>
    </location>
</feature>
<dbReference type="FunFam" id="1.10.287.130:FF:000001">
    <property type="entry name" value="Two-component sensor histidine kinase"/>
    <property type="match status" value="1"/>
</dbReference>
<organism evidence="11 12">
    <name type="scientific">Pararcticibacter amylolyticus</name>
    <dbReference type="NCBI Taxonomy" id="2173175"/>
    <lineage>
        <taxon>Bacteria</taxon>
        <taxon>Pseudomonadati</taxon>
        <taxon>Bacteroidota</taxon>
        <taxon>Sphingobacteriia</taxon>
        <taxon>Sphingobacteriales</taxon>
        <taxon>Sphingobacteriaceae</taxon>
        <taxon>Pararcticibacter</taxon>
    </lineage>
</organism>
<dbReference type="InterPro" id="IPR004358">
    <property type="entry name" value="Sig_transdc_His_kin-like_C"/>
</dbReference>
<comment type="caution">
    <text evidence="11">The sequence shown here is derived from an EMBL/GenBank/DDBJ whole genome shotgun (WGS) entry which is preliminary data.</text>
</comment>
<keyword evidence="5 11" id="KW-0418">Kinase</keyword>
<dbReference type="Gene3D" id="3.40.50.2300">
    <property type="match status" value="1"/>
</dbReference>
<dbReference type="OrthoDB" id="9781208at2"/>
<evidence type="ECO:0000256" key="2">
    <source>
        <dbReference type="ARBA" id="ARBA00012438"/>
    </source>
</evidence>
<name>A0A2U2PG91_9SPHI</name>
<keyword evidence="8" id="KW-0175">Coiled coil</keyword>
<feature type="domain" description="Histidine kinase" evidence="9">
    <location>
        <begin position="154"/>
        <end position="370"/>
    </location>
</feature>
<dbReference type="PRINTS" id="PR00344">
    <property type="entry name" value="BCTRLSENSOR"/>
</dbReference>
<sequence>MVLIVDDLAENLLGLRKILELNDFKVDEARSGEEALKKVLRNNYSLIILDVQMPGMDGFEVAEALSGFSKARDIPVIFLSAVNTTKEFITKGYLTGGYDYVTKPMDPDILLLKVKNLYRLSQQNQELKTVKAELEKEIEVRKAAEKRKDEFLSIASHELKTPLTRAKGYAQLLKKMISNQQKAEENLKYLQRTETQLEKLNLLVDGLLDLTNIEAGKIKFSFTYFSGTEAITNISEVFATIYPEYHIILSGDLPETLYGDQNKLEQVVLDFLFNAAKYSQVSKDIFLEVSVSNGILTIKVRDTGVGISPEKMPRLFQKFYRAEDSYNEFQGLGISLYICSVIIKFHKGTYGVESEPGKGSTFYFSIPVDKPVSS</sequence>
<evidence type="ECO:0000259" key="10">
    <source>
        <dbReference type="PROSITE" id="PS50110"/>
    </source>
</evidence>
<protein>
    <recommendedName>
        <fullName evidence="2">histidine kinase</fullName>
        <ecNumber evidence="2">2.7.13.3</ecNumber>
    </recommendedName>
</protein>
<dbReference type="RefSeq" id="WP_109416134.1">
    <property type="nucleotide sequence ID" value="NZ_QEAS01000009.1"/>
</dbReference>
<dbReference type="SUPFAM" id="SSF52172">
    <property type="entry name" value="CheY-like"/>
    <property type="match status" value="1"/>
</dbReference>
<dbReference type="InterPro" id="IPR003594">
    <property type="entry name" value="HATPase_dom"/>
</dbReference>
<accession>A0A2U2PG91</accession>
<proteinExistence type="predicted"/>
<evidence type="ECO:0000313" key="12">
    <source>
        <dbReference type="Proteomes" id="UP000245647"/>
    </source>
</evidence>
<dbReference type="Pfam" id="PF00512">
    <property type="entry name" value="HisKA"/>
    <property type="match status" value="1"/>
</dbReference>
<dbReference type="GO" id="GO:0000155">
    <property type="term" value="F:phosphorelay sensor kinase activity"/>
    <property type="evidence" value="ECO:0007669"/>
    <property type="project" value="InterPro"/>
</dbReference>
<feature type="coiled-coil region" evidence="8">
    <location>
        <begin position="173"/>
        <end position="210"/>
    </location>
</feature>
<evidence type="ECO:0000256" key="4">
    <source>
        <dbReference type="ARBA" id="ARBA00022679"/>
    </source>
</evidence>
<evidence type="ECO:0000313" key="11">
    <source>
        <dbReference type="EMBL" id="PWG80427.1"/>
    </source>
</evidence>
<feature type="coiled-coil region" evidence="8">
    <location>
        <begin position="117"/>
        <end position="147"/>
    </location>
</feature>
<dbReference type="PROSITE" id="PS50110">
    <property type="entry name" value="RESPONSE_REGULATORY"/>
    <property type="match status" value="1"/>
</dbReference>
<dbReference type="InterPro" id="IPR003661">
    <property type="entry name" value="HisK_dim/P_dom"/>
</dbReference>
<dbReference type="InterPro" id="IPR001789">
    <property type="entry name" value="Sig_transdc_resp-reg_receiver"/>
</dbReference>
<gene>
    <name evidence="11" type="ORF">DDR33_12550</name>
</gene>
<dbReference type="SUPFAM" id="SSF55874">
    <property type="entry name" value="ATPase domain of HSP90 chaperone/DNA topoisomerase II/histidine kinase"/>
    <property type="match status" value="1"/>
</dbReference>
<dbReference type="InterPro" id="IPR005467">
    <property type="entry name" value="His_kinase_dom"/>
</dbReference>
<dbReference type="InterPro" id="IPR011006">
    <property type="entry name" value="CheY-like_superfamily"/>
</dbReference>
<dbReference type="PROSITE" id="PS50109">
    <property type="entry name" value="HIS_KIN"/>
    <property type="match status" value="1"/>
</dbReference>
<dbReference type="Gene3D" id="1.10.287.130">
    <property type="match status" value="1"/>
</dbReference>
<evidence type="ECO:0000256" key="6">
    <source>
        <dbReference type="ARBA" id="ARBA00023012"/>
    </source>
</evidence>
<dbReference type="PANTHER" id="PTHR43547">
    <property type="entry name" value="TWO-COMPONENT HISTIDINE KINASE"/>
    <property type="match status" value="1"/>
</dbReference>
<feature type="modified residue" description="4-aspartylphosphate" evidence="7">
    <location>
        <position position="50"/>
    </location>
</feature>
<dbReference type="EMBL" id="QEAS01000009">
    <property type="protein sequence ID" value="PWG80427.1"/>
    <property type="molecule type" value="Genomic_DNA"/>
</dbReference>
<dbReference type="Pfam" id="PF02518">
    <property type="entry name" value="HATPase_c"/>
    <property type="match status" value="1"/>
</dbReference>
<dbReference type="AlphaFoldDB" id="A0A2U2PG91"/>